<sequence length="278" mass="31644">MRITLFLSLVLLSLISGAQNFQGKATYKTHRNMDIKISSDQNAPNSAVQKKLHEQLKKMSQKTFTLNFNKSESTYTQNKELKPEAQTGGVSIVMIGDGGGNDVLYKDVNQKIYRNKTEISGKNFLIEDKLENAPWEMTAETKKIGKYTCYKATRSREEDRVSFTMTDGDQEETKEKVTVTTEVWYTPEIPVSNGPGMFWGLPGLILEVHEGKLTIVCSELVLNPSDKVEIKKPKKGKKVSQEKFDKIMREKTQEMMERFKNNRKSRKDGESISIEIQG</sequence>
<keyword evidence="2" id="KW-0732">Signal</keyword>
<comment type="caution">
    <text evidence="3">The sequence shown here is derived from an EMBL/GenBank/DDBJ whole genome shotgun (WGS) entry which is preliminary data.</text>
</comment>
<dbReference type="InterPro" id="IPR005901">
    <property type="entry name" value="GLPGLI"/>
</dbReference>
<accession>A0ABM9NSK4</accession>
<dbReference type="EMBL" id="CAXIXY010000003">
    <property type="protein sequence ID" value="CAL2077396.1"/>
    <property type="molecule type" value="Genomic_DNA"/>
</dbReference>
<keyword evidence="4" id="KW-1185">Reference proteome</keyword>
<evidence type="ECO:0000256" key="2">
    <source>
        <dbReference type="SAM" id="SignalP"/>
    </source>
</evidence>
<dbReference type="Pfam" id="PF09697">
    <property type="entry name" value="Porph_ging"/>
    <property type="match status" value="1"/>
</dbReference>
<feature type="signal peptide" evidence="2">
    <location>
        <begin position="1"/>
        <end position="18"/>
    </location>
</feature>
<protein>
    <submittedName>
        <fullName evidence="3">GLPGLI family protein</fullName>
    </submittedName>
</protein>
<gene>
    <name evidence="3" type="ORF">T190607A01A_10524</name>
</gene>
<feature type="region of interest" description="Disordered" evidence="1">
    <location>
        <begin position="258"/>
        <end position="278"/>
    </location>
</feature>
<evidence type="ECO:0000313" key="4">
    <source>
        <dbReference type="Proteomes" id="UP001497416"/>
    </source>
</evidence>
<dbReference type="Proteomes" id="UP001497416">
    <property type="component" value="Unassembled WGS sequence"/>
</dbReference>
<reference evidence="3 4" key="1">
    <citation type="submission" date="2024-05" db="EMBL/GenBank/DDBJ databases">
        <authorList>
            <person name="Duchaud E."/>
        </authorList>
    </citation>
    <scope>NUCLEOTIDE SEQUENCE [LARGE SCALE GENOMIC DNA]</scope>
    <source>
        <strain evidence="3">Ena-SAMPLE-TAB-13-05-2024-13:56:06:370-140302</strain>
    </source>
</reference>
<proteinExistence type="predicted"/>
<feature type="chain" id="PRO_5045555550" evidence="2">
    <location>
        <begin position="19"/>
        <end position="278"/>
    </location>
</feature>
<name>A0ABM9NSK4_9FLAO</name>
<dbReference type="RefSeq" id="WP_348710126.1">
    <property type="nucleotide sequence ID" value="NZ_CAXIXW010000011.1"/>
</dbReference>
<evidence type="ECO:0000256" key="1">
    <source>
        <dbReference type="SAM" id="MobiDB-lite"/>
    </source>
</evidence>
<organism evidence="3 4">
    <name type="scientific">Tenacibaculum platacis</name>
    <dbReference type="NCBI Taxonomy" id="3137852"/>
    <lineage>
        <taxon>Bacteria</taxon>
        <taxon>Pseudomonadati</taxon>
        <taxon>Bacteroidota</taxon>
        <taxon>Flavobacteriia</taxon>
        <taxon>Flavobacteriales</taxon>
        <taxon>Flavobacteriaceae</taxon>
        <taxon>Tenacibaculum</taxon>
    </lineage>
</organism>
<dbReference type="NCBIfam" id="TIGR01200">
    <property type="entry name" value="GLPGLI"/>
    <property type="match status" value="1"/>
</dbReference>
<evidence type="ECO:0000313" key="3">
    <source>
        <dbReference type="EMBL" id="CAL2077396.1"/>
    </source>
</evidence>